<sequence>MDSLTSSPRTIHPRGKSKGTLKCPTCNHTHHAKTDVFGNLREHLDFDAREIFGIVGTCPICLDECSSLIALPCGHILCKADYQRLGGFVRCSIEHDGTSESPENVILLIRRAGCSAVNGTYRFDCEKGRYTRLGVWDGKDAEFTVETRAVGGRKMWFLCCRVETDSDAVIDFYKAQVVDSSCYPSLVRWHSAGMIGIQPLPQIEVSYFD</sequence>
<evidence type="ECO:0000256" key="1">
    <source>
        <dbReference type="SAM" id="MobiDB-lite"/>
    </source>
</evidence>
<proteinExistence type="predicted"/>
<dbReference type="EMBL" id="JABMIG020000008">
    <property type="protein sequence ID" value="KAL3804364.1"/>
    <property type="molecule type" value="Genomic_DNA"/>
</dbReference>
<dbReference type="SUPFAM" id="SSF57850">
    <property type="entry name" value="RING/U-box"/>
    <property type="match status" value="1"/>
</dbReference>
<dbReference type="Gene3D" id="3.30.40.10">
    <property type="entry name" value="Zinc/RING finger domain, C3HC4 (zinc finger)"/>
    <property type="match status" value="1"/>
</dbReference>
<gene>
    <name evidence="2" type="ORF">HJC23_011292</name>
</gene>
<dbReference type="InterPro" id="IPR013083">
    <property type="entry name" value="Znf_RING/FYVE/PHD"/>
</dbReference>
<feature type="region of interest" description="Disordered" evidence="1">
    <location>
        <begin position="1"/>
        <end position="22"/>
    </location>
</feature>
<evidence type="ECO:0000313" key="3">
    <source>
        <dbReference type="Proteomes" id="UP001516023"/>
    </source>
</evidence>
<accession>A0ABD3QVV6</accession>
<name>A0ABD3QVV6_9STRA</name>
<evidence type="ECO:0000313" key="2">
    <source>
        <dbReference type="EMBL" id="KAL3804364.1"/>
    </source>
</evidence>
<dbReference type="AlphaFoldDB" id="A0ABD3QVV6"/>
<comment type="caution">
    <text evidence="2">The sequence shown here is derived from an EMBL/GenBank/DDBJ whole genome shotgun (WGS) entry which is preliminary data.</text>
</comment>
<evidence type="ECO:0008006" key="4">
    <source>
        <dbReference type="Google" id="ProtNLM"/>
    </source>
</evidence>
<organism evidence="2 3">
    <name type="scientific">Cyclotella cryptica</name>
    <dbReference type="NCBI Taxonomy" id="29204"/>
    <lineage>
        <taxon>Eukaryota</taxon>
        <taxon>Sar</taxon>
        <taxon>Stramenopiles</taxon>
        <taxon>Ochrophyta</taxon>
        <taxon>Bacillariophyta</taxon>
        <taxon>Coscinodiscophyceae</taxon>
        <taxon>Thalassiosirophycidae</taxon>
        <taxon>Stephanodiscales</taxon>
        <taxon>Stephanodiscaceae</taxon>
        <taxon>Cyclotella</taxon>
    </lineage>
</organism>
<reference evidence="2 3" key="1">
    <citation type="journal article" date="2020" name="G3 (Bethesda)">
        <title>Improved Reference Genome for Cyclotella cryptica CCMP332, a Model for Cell Wall Morphogenesis, Salinity Adaptation, and Lipid Production in Diatoms (Bacillariophyta).</title>
        <authorList>
            <person name="Roberts W.R."/>
            <person name="Downey K.M."/>
            <person name="Ruck E.C."/>
            <person name="Traller J.C."/>
            <person name="Alverson A.J."/>
        </authorList>
    </citation>
    <scope>NUCLEOTIDE SEQUENCE [LARGE SCALE GENOMIC DNA]</scope>
    <source>
        <strain evidence="2 3">CCMP332</strain>
    </source>
</reference>
<dbReference type="Proteomes" id="UP001516023">
    <property type="component" value="Unassembled WGS sequence"/>
</dbReference>
<protein>
    <recommendedName>
        <fullName evidence="4">RING-type domain-containing protein</fullName>
    </recommendedName>
</protein>
<keyword evidence="3" id="KW-1185">Reference proteome</keyword>